<dbReference type="Proteomes" id="UP000185221">
    <property type="component" value="Unassembled WGS sequence"/>
</dbReference>
<dbReference type="NCBIfam" id="TIGR00229">
    <property type="entry name" value="sensory_box"/>
    <property type="match status" value="1"/>
</dbReference>
<organism evidence="7 8">
    <name type="scientific">Algoriphagus halophilus</name>
    <dbReference type="NCBI Taxonomy" id="226505"/>
    <lineage>
        <taxon>Bacteria</taxon>
        <taxon>Pseudomonadati</taxon>
        <taxon>Bacteroidota</taxon>
        <taxon>Cytophagia</taxon>
        <taxon>Cytophagales</taxon>
        <taxon>Cyclobacteriaceae</taxon>
        <taxon>Algoriphagus</taxon>
    </lineage>
</organism>
<dbReference type="SUPFAM" id="SSF55785">
    <property type="entry name" value="PYP-like sensor domain (PAS domain)"/>
    <property type="match status" value="1"/>
</dbReference>
<protein>
    <recommendedName>
        <fullName evidence="2">histidine kinase</fullName>
        <ecNumber evidence="2">2.7.13.3</ecNumber>
    </recommendedName>
</protein>
<dbReference type="CDD" id="cd00130">
    <property type="entry name" value="PAS"/>
    <property type="match status" value="1"/>
</dbReference>
<evidence type="ECO:0000259" key="6">
    <source>
        <dbReference type="PROSITE" id="PS50113"/>
    </source>
</evidence>
<dbReference type="STRING" id="226505.SAMN05444394_0380"/>
<dbReference type="PANTHER" id="PTHR43304:SF1">
    <property type="entry name" value="PAC DOMAIN-CONTAINING PROTEIN"/>
    <property type="match status" value="1"/>
</dbReference>
<evidence type="ECO:0000313" key="8">
    <source>
        <dbReference type="Proteomes" id="UP000185221"/>
    </source>
</evidence>
<dbReference type="InterPro" id="IPR000700">
    <property type="entry name" value="PAS-assoc_C"/>
</dbReference>
<evidence type="ECO:0000313" key="7">
    <source>
        <dbReference type="EMBL" id="SIN66610.1"/>
    </source>
</evidence>
<proteinExistence type="predicted"/>
<feature type="domain" description="PAC" evidence="6">
    <location>
        <begin position="217"/>
        <end position="270"/>
    </location>
</feature>
<reference evidence="8" key="1">
    <citation type="submission" date="2016-11" db="EMBL/GenBank/DDBJ databases">
        <authorList>
            <person name="Varghese N."/>
            <person name="Submissions S."/>
        </authorList>
    </citation>
    <scope>NUCLEOTIDE SEQUENCE [LARGE SCALE GENOMIC DNA]</scope>
    <source>
        <strain evidence="8">DSM 15292</strain>
    </source>
</reference>
<dbReference type="PROSITE" id="PS50113">
    <property type="entry name" value="PAC"/>
    <property type="match status" value="1"/>
</dbReference>
<evidence type="ECO:0000256" key="3">
    <source>
        <dbReference type="ARBA" id="ARBA00022553"/>
    </source>
</evidence>
<dbReference type="InterPro" id="IPR000014">
    <property type="entry name" value="PAS"/>
</dbReference>
<dbReference type="RefSeq" id="WP_074223147.1">
    <property type="nucleotide sequence ID" value="NZ_FSRC01000001.1"/>
</dbReference>
<keyword evidence="5" id="KW-0418">Kinase</keyword>
<dbReference type="PANTHER" id="PTHR43304">
    <property type="entry name" value="PHYTOCHROME-LIKE PROTEIN CPH1"/>
    <property type="match status" value="1"/>
</dbReference>
<evidence type="ECO:0000256" key="4">
    <source>
        <dbReference type="ARBA" id="ARBA00022679"/>
    </source>
</evidence>
<dbReference type="InterPro" id="IPR013655">
    <property type="entry name" value="PAS_fold_3"/>
</dbReference>
<evidence type="ECO:0000256" key="1">
    <source>
        <dbReference type="ARBA" id="ARBA00000085"/>
    </source>
</evidence>
<dbReference type="EMBL" id="FSRC01000001">
    <property type="protein sequence ID" value="SIN66610.1"/>
    <property type="molecule type" value="Genomic_DNA"/>
</dbReference>
<dbReference type="AlphaFoldDB" id="A0A1N6D718"/>
<sequence>MNEVKALELLAQAAITSEYFMQVTMDKTGLVLSSDSGIGPIPSLFDKTEKPVHFADCFLSSDWIKYENNRIKAWHHHQQSFLVDLQKINYPSGNLIKTKWEFFFISEDFGTCLGIGHPVDPVKPYNIRLGDFMDSEESSSEIIDTLLEDKLLGFWEFNPFEKVNTISSGLAQTLGYSEEEIETKGKISWEKHIHQEDYRLLTQELTLHFKSPGSIPFKKEFRLVSKRNQTIWVIAFGKTIQWTMEGMPKKVQGIILDITEKKKQDLWMKEHQYFLKELAFQQSHTLRARVANILGLIDILDIEQQSIESKRILDIIKKETVQLDQALKKSIKESVNQNKNFEKDSDSLSSIQRELKSS</sequence>
<dbReference type="InterPro" id="IPR035965">
    <property type="entry name" value="PAS-like_dom_sf"/>
</dbReference>
<dbReference type="Gene3D" id="3.30.450.20">
    <property type="entry name" value="PAS domain"/>
    <property type="match status" value="1"/>
</dbReference>
<keyword evidence="4" id="KW-0808">Transferase</keyword>
<dbReference type="Pfam" id="PF08447">
    <property type="entry name" value="PAS_3"/>
    <property type="match status" value="1"/>
</dbReference>
<evidence type="ECO:0000256" key="5">
    <source>
        <dbReference type="ARBA" id="ARBA00022777"/>
    </source>
</evidence>
<dbReference type="EC" id="2.7.13.3" evidence="2"/>
<dbReference type="GO" id="GO:0004673">
    <property type="term" value="F:protein histidine kinase activity"/>
    <property type="evidence" value="ECO:0007669"/>
    <property type="project" value="UniProtKB-EC"/>
</dbReference>
<evidence type="ECO:0000256" key="2">
    <source>
        <dbReference type="ARBA" id="ARBA00012438"/>
    </source>
</evidence>
<keyword evidence="3" id="KW-0597">Phosphoprotein</keyword>
<name>A0A1N6D718_9BACT</name>
<accession>A0A1N6D718</accession>
<comment type="catalytic activity">
    <reaction evidence="1">
        <text>ATP + protein L-histidine = ADP + protein N-phospho-L-histidine.</text>
        <dbReference type="EC" id="2.7.13.3"/>
    </reaction>
</comment>
<keyword evidence="8" id="KW-1185">Reference proteome</keyword>
<dbReference type="OrthoDB" id="818539at2"/>
<gene>
    <name evidence="7" type="ORF">SAMN05444394_0380</name>
</gene>
<dbReference type="InterPro" id="IPR052162">
    <property type="entry name" value="Sensor_kinase/Photoreceptor"/>
</dbReference>